<dbReference type="GO" id="GO:0032196">
    <property type="term" value="P:transposition"/>
    <property type="evidence" value="ECO:0007669"/>
    <property type="project" value="UniProtKB-KW"/>
</dbReference>
<reference evidence="7" key="1">
    <citation type="journal article" date="2021" name="PeerJ">
        <title>Extensive microbial diversity within the chicken gut microbiome revealed by metagenomics and culture.</title>
        <authorList>
            <person name="Gilroy R."/>
            <person name="Ravi A."/>
            <person name="Getino M."/>
            <person name="Pursley I."/>
            <person name="Horton D.L."/>
            <person name="Alikhan N.F."/>
            <person name="Baker D."/>
            <person name="Gharbi K."/>
            <person name="Hall N."/>
            <person name="Watson M."/>
            <person name="Adriaenssens E.M."/>
            <person name="Foster-Nyarko E."/>
            <person name="Jarju S."/>
            <person name="Secka A."/>
            <person name="Antonio M."/>
            <person name="Oren A."/>
            <person name="Chaudhuri R.R."/>
            <person name="La Ragione R."/>
            <person name="Hildebrand F."/>
            <person name="Pallen M.J."/>
        </authorList>
    </citation>
    <scope>NUCLEOTIDE SEQUENCE</scope>
    <source>
        <strain evidence="7">ChiHecec2B26-446</strain>
    </source>
</reference>
<dbReference type="NCBIfam" id="NF040570">
    <property type="entry name" value="guided_TnpB"/>
    <property type="match status" value="1"/>
</dbReference>
<keyword evidence="4" id="KW-0233">DNA recombination</keyword>
<evidence type="ECO:0000256" key="3">
    <source>
        <dbReference type="ARBA" id="ARBA00023125"/>
    </source>
</evidence>
<dbReference type="Pfam" id="PF07282">
    <property type="entry name" value="Cas12f1-like_TNB"/>
    <property type="match status" value="1"/>
</dbReference>
<keyword evidence="2" id="KW-0815">Transposition</keyword>
<dbReference type="InterPro" id="IPR010095">
    <property type="entry name" value="Cas12f1-like_TNB"/>
</dbReference>
<proteinExistence type="inferred from homology"/>
<keyword evidence="3" id="KW-0238">DNA-binding</keyword>
<dbReference type="Pfam" id="PF01385">
    <property type="entry name" value="OrfB_IS605"/>
    <property type="match status" value="1"/>
</dbReference>
<sequence>MENFIMVQRVERTRIDRSHPNWEACHILCSNSRKLGNCATYILRHNVFDNRPPLSRKELDDELKKDYPDDYKSMPSAASAQRQGQVVAKQFKSFAKAKEEYGKHPEKFMGKPKLPGYKKKYRAFYVGRNGYVIKNGLLTITGGEQIGFHPLPVRCCENQPFNARAEEAVCGDLRIIPMGNCFMMEVTYRKQETTAKLDYDQAVCIDLGINNFATLVSTKPGIKPALIKGGVLKSLNQRYNKQVAKLRAKNQYAHIRVKGDRRSRQINDMLHKMSRSIISFCVEHQLCTIVIGYNRYWKQEINLGRRNNQNFVMLPHSRFIDMITYKAEEQGIKVVAREESYTSKASSLDFDPIPTYGDNQEKQVFSGRRIKRGLYQAKDGRLINADINGAVNIGRKEFGDEWFRQLLELDGGVMDTPAVVRELHQCFSLGELLKTGERPRETSHVSAR</sequence>
<protein>
    <submittedName>
        <fullName evidence="7">Transposase</fullName>
    </submittedName>
</protein>
<evidence type="ECO:0000256" key="4">
    <source>
        <dbReference type="ARBA" id="ARBA00023172"/>
    </source>
</evidence>
<dbReference type="AlphaFoldDB" id="A0A9D1PU67"/>
<dbReference type="InterPro" id="IPR001959">
    <property type="entry name" value="Transposase"/>
</dbReference>
<evidence type="ECO:0000256" key="2">
    <source>
        <dbReference type="ARBA" id="ARBA00022578"/>
    </source>
</evidence>
<evidence type="ECO:0000256" key="1">
    <source>
        <dbReference type="ARBA" id="ARBA00008761"/>
    </source>
</evidence>
<accession>A0A9D1PU67</accession>
<reference evidence="7" key="2">
    <citation type="submission" date="2021-04" db="EMBL/GenBank/DDBJ databases">
        <authorList>
            <person name="Gilroy R."/>
        </authorList>
    </citation>
    <scope>NUCLEOTIDE SEQUENCE</scope>
    <source>
        <strain evidence="7">ChiHecec2B26-446</strain>
    </source>
</reference>
<feature type="domain" description="Cas12f1-like TNB" evidence="6">
    <location>
        <begin position="316"/>
        <end position="393"/>
    </location>
</feature>
<dbReference type="EMBL" id="DXHV01000015">
    <property type="protein sequence ID" value="HIV99786.1"/>
    <property type="molecule type" value="Genomic_DNA"/>
</dbReference>
<dbReference type="GO" id="GO:0006310">
    <property type="term" value="P:DNA recombination"/>
    <property type="evidence" value="ECO:0007669"/>
    <property type="project" value="UniProtKB-KW"/>
</dbReference>
<gene>
    <name evidence="7" type="ORF">H9894_01130</name>
</gene>
<name>A0A9D1PU67_9BACT</name>
<evidence type="ECO:0000313" key="7">
    <source>
        <dbReference type="EMBL" id="HIV99786.1"/>
    </source>
</evidence>
<evidence type="ECO:0000313" key="8">
    <source>
        <dbReference type="Proteomes" id="UP000886752"/>
    </source>
</evidence>
<comment type="similarity">
    <text evidence="1">In the C-terminal section; belongs to the transposase 35 family.</text>
</comment>
<evidence type="ECO:0000259" key="6">
    <source>
        <dbReference type="Pfam" id="PF07282"/>
    </source>
</evidence>
<dbReference type="NCBIfam" id="TIGR01766">
    <property type="entry name" value="IS200/IS605 family accessory protein TnpB-like domain"/>
    <property type="match status" value="1"/>
</dbReference>
<comment type="caution">
    <text evidence="7">The sequence shown here is derived from an EMBL/GenBank/DDBJ whole genome shotgun (WGS) entry which is preliminary data.</text>
</comment>
<dbReference type="GO" id="GO:0003677">
    <property type="term" value="F:DNA binding"/>
    <property type="evidence" value="ECO:0007669"/>
    <property type="project" value="UniProtKB-KW"/>
</dbReference>
<organism evidence="7 8">
    <name type="scientific">Candidatus Desulfovibrio intestinipullorum</name>
    <dbReference type="NCBI Taxonomy" id="2838536"/>
    <lineage>
        <taxon>Bacteria</taxon>
        <taxon>Pseudomonadati</taxon>
        <taxon>Thermodesulfobacteriota</taxon>
        <taxon>Desulfovibrionia</taxon>
        <taxon>Desulfovibrionales</taxon>
        <taxon>Desulfovibrionaceae</taxon>
        <taxon>Desulfovibrio</taxon>
    </lineage>
</organism>
<dbReference type="Proteomes" id="UP000886752">
    <property type="component" value="Unassembled WGS sequence"/>
</dbReference>
<evidence type="ECO:0000259" key="5">
    <source>
        <dbReference type="Pfam" id="PF01385"/>
    </source>
</evidence>
<feature type="domain" description="Probable transposase IS891/IS1136/IS1341" evidence="5">
    <location>
        <begin position="187"/>
        <end position="295"/>
    </location>
</feature>